<reference evidence="1" key="1">
    <citation type="submission" date="2021-01" db="EMBL/GenBank/DDBJ databases">
        <authorList>
            <consortium name="Genoscope - CEA"/>
            <person name="William W."/>
        </authorList>
    </citation>
    <scope>NUCLEOTIDE SEQUENCE</scope>
</reference>
<proteinExistence type="predicted"/>
<sequence length="200" mass="23899">MSELCIKKFSKQNTDVKQQFHNCISVYKQTLCFYYSLDIQQVVVDVMMKKAMGLNQVCRWRFQIDLKFHLQQDILAVINQVKMLASGIFGIVIPKQIFKLPWDNIQWQIIKQEKVGKWDMWYRYYDESQFKLIVGAQYNGDRIKDGYRVEKTNGFQWSSKIVDNGEYKEGIMVEEQSQQFRDWNKIEEGFIKITEMISDN</sequence>
<keyword evidence="2" id="KW-1185">Reference proteome</keyword>
<protein>
    <submittedName>
        <fullName evidence="1">Uncharacterized protein</fullName>
    </submittedName>
</protein>
<comment type="caution">
    <text evidence="1">The sequence shown here is derived from an EMBL/GenBank/DDBJ whole genome shotgun (WGS) entry which is preliminary data.</text>
</comment>
<dbReference type="AlphaFoldDB" id="A0A8S1T3A8"/>
<evidence type="ECO:0000313" key="1">
    <source>
        <dbReference type="EMBL" id="CAD8148231.1"/>
    </source>
</evidence>
<name>A0A8S1T3A8_9CILI</name>
<gene>
    <name evidence="1" type="ORF">PPENT_87.1.T0170374</name>
</gene>
<accession>A0A8S1T3A8</accession>
<evidence type="ECO:0000313" key="2">
    <source>
        <dbReference type="Proteomes" id="UP000689195"/>
    </source>
</evidence>
<organism evidence="1 2">
    <name type="scientific">Paramecium pentaurelia</name>
    <dbReference type="NCBI Taxonomy" id="43138"/>
    <lineage>
        <taxon>Eukaryota</taxon>
        <taxon>Sar</taxon>
        <taxon>Alveolata</taxon>
        <taxon>Ciliophora</taxon>
        <taxon>Intramacronucleata</taxon>
        <taxon>Oligohymenophorea</taxon>
        <taxon>Peniculida</taxon>
        <taxon>Parameciidae</taxon>
        <taxon>Paramecium</taxon>
    </lineage>
</organism>
<dbReference type="Proteomes" id="UP000689195">
    <property type="component" value="Unassembled WGS sequence"/>
</dbReference>
<dbReference type="EMBL" id="CAJJDO010000017">
    <property type="protein sequence ID" value="CAD8148231.1"/>
    <property type="molecule type" value="Genomic_DNA"/>
</dbReference>